<dbReference type="AlphaFoldDB" id="A0A2C5ZK07"/>
<comment type="caution">
    <text evidence="2">The sequence shown here is derived from an EMBL/GenBank/DDBJ whole genome shotgun (WGS) entry which is preliminary data.</text>
</comment>
<proteinExistence type="predicted"/>
<keyword evidence="1" id="KW-0732">Signal</keyword>
<evidence type="ECO:0000313" key="2">
    <source>
        <dbReference type="EMBL" id="PHH79591.1"/>
    </source>
</evidence>
<dbReference type="STRING" id="2004952.A0A2C5ZK07"/>
<evidence type="ECO:0008006" key="4">
    <source>
        <dbReference type="Google" id="ProtNLM"/>
    </source>
</evidence>
<keyword evidence="3" id="KW-1185">Reference proteome</keyword>
<reference evidence="2 3" key="1">
    <citation type="submission" date="2017-06" db="EMBL/GenBank/DDBJ databases">
        <title>Ant-infecting Ophiocordyceps genomes reveal a high diversity of potential behavioral manipulation genes and a possible major role for enterotoxins.</title>
        <authorList>
            <person name="De Bekker C."/>
            <person name="Evans H.C."/>
            <person name="Brachmann A."/>
            <person name="Hughes D.P."/>
        </authorList>
    </citation>
    <scope>NUCLEOTIDE SEQUENCE [LARGE SCALE GENOMIC DNA]</scope>
    <source>
        <strain evidence="2 3">Map16</strain>
    </source>
</reference>
<evidence type="ECO:0000256" key="1">
    <source>
        <dbReference type="SAM" id="SignalP"/>
    </source>
</evidence>
<feature type="signal peptide" evidence="1">
    <location>
        <begin position="1"/>
        <end position="20"/>
    </location>
</feature>
<protein>
    <recommendedName>
        <fullName evidence="4">Hydrophobin</fullName>
    </recommendedName>
</protein>
<sequence length="474" mass="46440">MARFLVWALAALGSLSSVNAQLLGVGVGIGNTNNNNNGFSNGNGNNGFNNGNNLDPNNRQLRNLLGNTLPRLLPPGACRRGRATVQVTPVKVVRKTPILISAFFPRDTHVPIDHHNTLIVKNAPVHVYTVITRTRYQTTTCARLLRTQQTASCNVNVIGVIGDPNDPGQCTRVNPSPACLSAANLPAACSSLANSNGVALTPLISLCVTALGGLNVGAIASCLVTSLIGTTTTGQSIVTCLTNALGNTCMTALPGTCISLAGLVTISLGGLQACQTSLGPMNSGAAAACFTQNSNGNDLILCLQNALGLVIGRDANGQPCIPNDNIGLGTGGGGLLGGLLGNNGLLGLNLGGLTSGLGGTVGGLTGTVGGLTGGVGGLGGTVGGLTGGLGGTVGGLTGGSVSNPVGLVRNLNVAAPAAADNVAAESVAVPSDSASIATPSASVDPGTSAADSISLPTVTATSISTPAAAPTVAA</sequence>
<organism evidence="2 3">
    <name type="scientific">Ophiocordyceps camponoti-rufipedis</name>
    <dbReference type="NCBI Taxonomy" id="2004952"/>
    <lineage>
        <taxon>Eukaryota</taxon>
        <taxon>Fungi</taxon>
        <taxon>Dikarya</taxon>
        <taxon>Ascomycota</taxon>
        <taxon>Pezizomycotina</taxon>
        <taxon>Sordariomycetes</taxon>
        <taxon>Hypocreomycetidae</taxon>
        <taxon>Hypocreales</taxon>
        <taxon>Ophiocordycipitaceae</taxon>
        <taxon>Ophiocordyceps</taxon>
    </lineage>
</organism>
<dbReference type="OrthoDB" id="4405280at2759"/>
<feature type="chain" id="PRO_5012586912" description="Hydrophobin" evidence="1">
    <location>
        <begin position="21"/>
        <end position="474"/>
    </location>
</feature>
<gene>
    <name evidence="2" type="ORF">CDD80_4353</name>
</gene>
<evidence type="ECO:0000313" key="3">
    <source>
        <dbReference type="Proteomes" id="UP000226431"/>
    </source>
</evidence>
<accession>A0A2C5ZK07</accession>
<dbReference type="Proteomes" id="UP000226431">
    <property type="component" value="Unassembled WGS sequence"/>
</dbReference>
<dbReference type="EMBL" id="NJES01000040">
    <property type="protein sequence ID" value="PHH79591.1"/>
    <property type="molecule type" value="Genomic_DNA"/>
</dbReference>
<name>A0A2C5ZK07_9HYPO</name>